<dbReference type="AlphaFoldDB" id="A0A3E2BL42"/>
<feature type="transmembrane region" description="Helical" evidence="1">
    <location>
        <begin position="991"/>
        <end position="1016"/>
    </location>
</feature>
<evidence type="ECO:0000313" key="3">
    <source>
        <dbReference type="Proteomes" id="UP000257323"/>
    </source>
</evidence>
<keyword evidence="1" id="KW-0812">Transmembrane</keyword>
<keyword evidence="1" id="KW-1133">Transmembrane helix</keyword>
<dbReference type="EMBL" id="QUAH01000009">
    <property type="protein sequence ID" value="RFT15479.1"/>
    <property type="molecule type" value="Genomic_DNA"/>
</dbReference>
<protein>
    <submittedName>
        <fullName evidence="2">Uncharacterized protein</fullName>
    </submittedName>
</protein>
<proteinExistence type="predicted"/>
<dbReference type="PROSITE" id="PS51318">
    <property type="entry name" value="TAT"/>
    <property type="match status" value="1"/>
</dbReference>
<keyword evidence="1" id="KW-0472">Membrane</keyword>
<dbReference type="Proteomes" id="UP000257323">
    <property type="component" value="Unassembled WGS sequence"/>
</dbReference>
<name>A0A3E2BL42_9BACT</name>
<feature type="transmembrane region" description="Helical" evidence="1">
    <location>
        <begin position="962"/>
        <end position="979"/>
    </location>
</feature>
<reference evidence="2 3" key="1">
    <citation type="submission" date="2018-08" db="EMBL/GenBank/DDBJ databases">
        <title>Genome analysis of the thermophilic bacterium of the candidate phylum Aminicenantes from deep subsurface aquifer revealed its physiology and ecological role.</title>
        <authorList>
            <person name="Kadnikov V.V."/>
            <person name="Mardanov A.V."/>
            <person name="Beletsky A.V."/>
            <person name="Karnachuk O.V."/>
            <person name="Ravin N.V."/>
        </authorList>
    </citation>
    <scope>NUCLEOTIDE SEQUENCE [LARGE SCALE GENOMIC DNA]</scope>
    <source>
        <strain evidence="2">BY38</strain>
    </source>
</reference>
<feature type="transmembrane region" description="Helical" evidence="1">
    <location>
        <begin position="26"/>
        <end position="43"/>
    </location>
</feature>
<dbReference type="InterPro" id="IPR006311">
    <property type="entry name" value="TAT_signal"/>
</dbReference>
<organism evidence="2 3">
    <name type="scientific">Candidatus Saccharicenans subterraneus</name>
    <dbReference type="NCBI Taxonomy" id="2508984"/>
    <lineage>
        <taxon>Bacteria</taxon>
        <taxon>Candidatus Aminicenantota</taxon>
        <taxon>Candidatus Aminicenantia</taxon>
        <taxon>Candidatus Aminicenantales</taxon>
        <taxon>Candidatus Saccharicenantaceae</taxon>
        <taxon>Candidatus Saccharicenans</taxon>
    </lineage>
</organism>
<gene>
    <name evidence="2" type="ORF">OP8BY_0369</name>
</gene>
<evidence type="ECO:0000313" key="2">
    <source>
        <dbReference type="EMBL" id="RFT15479.1"/>
    </source>
</evidence>
<sequence length="1112" mass="122499">MTDPESRKKKEGQMDTKPGRISRRKFLSYAGILGATPVIGQLQQIQKKVIPQRQIALPQTGLLIKAFRPDDLLYLDFEFLNLKLVNLPRPHLVRENASQPAYLIVHFPPQSIAEEAFYEASTPAESETPKPPPVFSRISGPSRLAFLIPDEIKEIPLTLESLLAWHLYQPSLVPVALPPYVPGQTAPKTVQPKTGTPAASTRSLLTQTGPSTQTLYLKQSKLSQAQVSATLRATLKPAQPEKFQTAIEMPYRLILSPNAYNVWLHTAGATSTAGWTELWHTRLAALNPDGTVSESDSPYLAVRAVWSPDVDLDNLVGPDPEHKARPRLSLDPNDRHQIVHLSSNFTLRNPDKSAYEPRPVKVNRLMLSPLGAWLDSIGNWSPMSPLSVVTWQHLATMGRDHFVKVVYKGYLLPFGHRAALVKETERKFYKGKDGQNIAYLFQKKYIVIRDPDRSFPAPFQQYDGREVPFRLVRITTRKTPPLDPPENTQVLPDSGQQAFWPKVGGQDFRFHVIATDQEGHEVEFRMPMVFVENFYAFNQSKLNQVIGAYNSKSNTPVDRRKPDLMGQSISFAPEKKKGDTTFETDSLTWQVVEARPNSSPAAFEMQDQPMCFPALEEADIAIPALKNLVGFDSTRVKYAEAYIKNGLSPSGNKGELIFQVLNPPRLDFAAGGKAEKSGGIATPSFSIVGLSRILGPVGAGLAESVPDPVAQAAGALNDIVAGKFDPKKFFSDQAKILGGILLQDVIDQINDFTSPANTGKALTIKNEQVYESDGKTPAGIKTMLKWTPSVHDVLIFIANRDGTKSTLTLNVEAINYFNGKESTYKVKGELTDFTLDLIKGITTFILVKFSKFTFTAEKGKKTDVDPKIASIDFQGPLKFIKELLDKIPLPGGFSDADGGFGGKPIVKVDASGARLGYALSIPDVAFGVFTLQNLKFTGEIHLPFTGDPVALRFAFNEKNNPFLVTVAMFGGGGFFAIVLQPHGIKLIEGALEFGGSFAMNIGVASGGVTLMAGIYFKYEDDALTLTGYVRCTGELDVLGLISISAEFYLALTYEEASNRVWGQASLTVKIKIVFFSIKVTLKVEREFGHSPAPLFCDLMEEKDWLAYCEAFA</sequence>
<accession>A0A3E2BL42</accession>
<evidence type="ECO:0000256" key="1">
    <source>
        <dbReference type="SAM" id="Phobius"/>
    </source>
</evidence>
<comment type="caution">
    <text evidence="2">The sequence shown here is derived from an EMBL/GenBank/DDBJ whole genome shotgun (WGS) entry which is preliminary data.</text>
</comment>